<keyword evidence="6" id="KW-0175">Coiled coil</keyword>
<dbReference type="FunFam" id="3.30.160.20:FF:000004">
    <property type="entry name" value="Peptide chain release factor 1"/>
    <property type="match status" value="1"/>
</dbReference>
<comment type="function">
    <text evidence="1">Peptide chain release factor 1 directs the termination of translation in response to the peptide chain termination codons UAG and UAA.</text>
</comment>
<dbReference type="InterPro" id="IPR050057">
    <property type="entry name" value="Prokaryotic/Mito_RF"/>
</dbReference>
<evidence type="ECO:0000256" key="6">
    <source>
        <dbReference type="SAM" id="Coils"/>
    </source>
</evidence>
<comment type="similarity">
    <text evidence="2">Belongs to the prokaryotic/mitochondrial release factor family.</text>
</comment>
<dbReference type="InterPro" id="IPR004373">
    <property type="entry name" value="RF-1"/>
</dbReference>
<feature type="coiled-coil region" evidence="6">
    <location>
        <begin position="12"/>
        <end position="39"/>
    </location>
</feature>
<dbReference type="Gene3D" id="3.30.70.1660">
    <property type="match status" value="2"/>
</dbReference>
<evidence type="ECO:0000256" key="3">
    <source>
        <dbReference type="ARBA" id="ARBA00022481"/>
    </source>
</evidence>
<dbReference type="PANTHER" id="PTHR43804:SF7">
    <property type="entry name" value="LD18447P"/>
    <property type="match status" value="1"/>
</dbReference>
<feature type="compositionally biased region" description="Basic and acidic residues" evidence="7">
    <location>
        <begin position="285"/>
        <end position="296"/>
    </location>
</feature>
<evidence type="ECO:0000256" key="7">
    <source>
        <dbReference type="SAM" id="MobiDB-lite"/>
    </source>
</evidence>
<dbReference type="InterPro" id="IPR045853">
    <property type="entry name" value="Pep_chain_release_fac_I_sf"/>
</dbReference>
<dbReference type="SMART" id="SM00937">
    <property type="entry name" value="PCRF"/>
    <property type="match status" value="1"/>
</dbReference>
<evidence type="ECO:0000256" key="5">
    <source>
        <dbReference type="NCBIfam" id="TIGR00019"/>
    </source>
</evidence>
<dbReference type="InterPro" id="IPR005139">
    <property type="entry name" value="PCRF"/>
</dbReference>
<dbReference type="AlphaFoldDB" id="A0A847ESW1"/>
<evidence type="ECO:0000256" key="4">
    <source>
        <dbReference type="ARBA" id="ARBA00022917"/>
    </source>
</evidence>
<evidence type="ECO:0000313" key="9">
    <source>
        <dbReference type="EMBL" id="NLE31043.1"/>
    </source>
</evidence>
<dbReference type="Gene3D" id="3.30.160.20">
    <property type="match status" value="1"/>
</dbReference>
<feature type="region of interest" description="Disordered" evidence="7">
    <location>
        <begin position="285"/>
        <end position="313"/>
    </location>
</feature>
<dbReference type="Gene3D" id="6.10.140.1950">
    <property type="match status" value="1"/>
</dbReference>
<name>A0A847ESW1_9BACT</name>
<feature type="domain" description="Prokaryotic-type class I peptide chain release factors" evidence="8">
    <location>
        <begin position="234"/>
        <end position="250"/>
    </location>
</feature>
<dbReference type="InterPro" id="IPR000352">
    <property type="entry name" value="Pep_chain_release_fac_I"/>
</dbReference>
<reference evidence="9 10" key="1">
    <citation type="journal article" date="2020" name="Biotechnol. Biofuels">
        <title>New insights from the biogas microbiome by comprehensive genome-resolved metagenomics of nearly 1600 species originating from multiple anaerobic digesters.</title>
        <authorList>
            <person name="Campanaro S."/>
            <person name="Treu L."/>
            <person name="Rodriguez-R L.M."/>
            <person name="Kovalovszki A."/>
            <person name="Ziels R.M."/>
            <person name="Maus I."/>
            <person name="Zhu X."/>
            <person name="Kougias P.G."/>
            <person name="Basile A."/>
            <person name="Luo G."/>
            <person name="Schluter A."/>
            <person name="Konstantinidis K.T."/>
            <person name="Angelidaki I."/>
        </authorList>
    </citation>
    <scope>NUCLEOTIDE SEQUENCE [LARGE SCALE GENOMIC DNA]</scope>
    <source>
        <strain evidence="9">AS06rmzACSIP_421</strain>
    </source>
</reference>
<keyword evidence="3" id="KW-0488">Methylation</keyword>
<dbReference type="PROSITE" id="PS00745">
    <property type="entry name" value="RF_PROK_I"/>
    <property type="match status" value="1"/>
</dbReference>
<evidence type="ECO:0000256" key="2">
    <source>
        <dbReference type="ARBA" id="ARBA00010835"/>
    </source>
</evidence>
<dbReference type="EMBL" id="JAAZAL010000077">
    <property type="protein sequence ID" value="NLE31043.1"/>
    <property type="molecule type" value="Genomic_DNA"/>
</dbReference>
<gene>
    <name evidence="9" type="primary">prfA</name>
    <name evidence="9" type="ORF">GX618_02085</name>
</gene>
<organism evidence="9 10">
    <name type="scientific">Candidatus Dojkabacteria bacterium</name>
    <dbReference type="NCBI Taxonomy" id="2099670"/>
    <lineage>
        <taxon>Bacteria</taxon>
        <taxon>Candidatus Dojkabacteria</taxon>
    </lineage>
</organism>
<evidence type="ECO:0000313" key="10">
    <source>
        <dbReference type="Proteomes" id="UP000554004"/>
    </source>
</evidence>
<dbReference type="Pfam" id="PF03462">
    <property type="entry name" value="PCRF"/>
    <property type="match status" value="1"/>
</dbReference>
<protein>
    <recommendedName>
        <fullName evidence="5">Peptide chain release factor 1</fullName>
    </recommendedName>
</protein>
<dbReference type="NCBIfam" id="TIGR00019">
    <property type="entry name" value="prfA"/>
    <property type="match status" value="1"/>
</dbReference>
<dbReference type="Pfam" id="PF00472">
    <property type="entry name" value="RF-1"/>
    <property type="match status" value="1"/>
</dbReference>
<accession>A0A847ESW1</accession>
<dbReference type="SUPFAM" id="SSF75620">
    <property type="entry name" value="Release factor"/>
    <property type="match status" value="1"/>
</dbReference>
<dbReference type="GO" id="GO:0016149">
    <property type="term" value="F:translation release factor activity, codon specific"/>
    <property type="evidence" value="ECO:0007669"/>
    <property type="project" value="InterPro"/>
</dbReference>
<feature type="coiled-coil region" evidence="6">
    <location>
        <begin position="79"/>
        <end position="113"/>
    </location>
</feature>
<dbReference type="GO" id="GO:0005737">
    <property type="term" value="C:cytoplasm"/>
    <property type="evidence" value="ECO:0007669"/>
    <property type="project" value="UniProtKB-ARBA"/>
</dbReference>
<comment type="caution">
    <text evidence="9">The sequence shown here is derived from an EMBL/GenBank/DDBJ whole genome shotgun (WGS) entry which is preliminary data.</text>
</comment>
<keyword evidence="4" id="KW-0648">Protein biosynthesis</keyword>
<dbReference type="PANTHER" id="PTHR43804">
    <property type="entry name" value="LD18447P"/>
    <property type="match status" value="1"/>
</dbReference>
<sequence length="363" mass="41602">MDIEILKKKYNLEAIKTSKEELEKRMENAHNTGENMSQLSIDLTYFSTLYFSILKIYEYIEKYIQAKEILDENIDPEYKELANQEIEDVKNKIEETEKEIKRIQVERKFHDEDDSRNVILEIRAGAGGEEASLFASNLFNMYKAYSTNKGWDVQIIDSNVSESGGYKEVIAHISGKNVYKDLKYESGVHRVQRVPTTEASGRIHTSTASVAIMPEAQDIDIEIKPEDLRIDVMRASGAGGQCVNRTDSAVRITHIPTGIVVSCQETKHQAQNKEKAMANLRSRLYDRKKSEEDAKRSNMRSSQIGSASRAEKIRTYNFPQNRITDHRIKKSWHSIESVMLGDLEQLIEDVREGIQLEMLKDGE</sequence>
<dbReference type="Proteomes" id="UP000554004">
    <property type="component" value="Unassembled WGS sequence"/>
</dbReference>
<proteinExistence type="inferred from homology"/>
<dbReference type="NCBIfam" id="NF001859">
    <property type="entry name" value="PRK00591.1"/>
    <property type="match status" value="1"/>
</dbReference>
<evidence type="ECO:0000259" key="8">
    <source>
        <dbReference type="PROSITE" id="PS00745"/>
    </source>
</evidence>
<dbReference type="FunFam" id="3.30.70.1660:FF:000002">
    <property type="entry name" value="Peptide chain release factor 1"/>
    <property type="match status" value="1"/>
</dbReference>
<evidence type="ECO:0000256" key="1">
    <source>
        <dbReference type="ARBA" id="ARBA00002986"/>
    </source>
</evidence>